<feature type="domain" description="Metallo-beta-lactamase" evidence="3">
    <location>
        <begin position="9"/>
        <end position="190"/>
    </location>
</feature>
<evidence type="ECO:0000256" key="1">
    <source>
        <dbReference type="ARBA" id="ARBA00022801"/>
    </source>
</evidence>
<dbReference type="Gene3D" id="3.60.15.10">
    <property type="entry name" value="Ribonuclease Z/Hydroxyacylglutathione hydrolase-like"/>
    <property type="match status" value="1"/>
</dbReference>
<dbReference type="PANTHER" id="PTHR43546">
    <property type="entry name" value="UPF0173 METAL-DEPENDENT HYDROLASE MJ1163-RELATED"/>
    <property type="match status" value="1"/>
</dbReference>
<organism evidence="4 5">
    <name type="scientific">Candidatus Desulfatibia vada</name>
    <dbReference type="NCBI Taxonomy" id="2841696"/>
    <lineage>
        <taxon>Bacteria</taxon>
        <taxon>Pseudomonadati</taxon>
        <taxon>Thermodesulfobacteriota</taxon>
        <taxon>Desulfobacteria</taxon>
        <taxon>Desulfobacterales</taxon>
        <taxon>Desulfobacterales incertae sedis</taxon>
        <taxon>Candidatus Desulfatibia</taxon>
    </lineage>
</organism>
<dbReference type="InterPro" id="IPR001279">
    <property type="entry name" value="Metallo-B-lactamas"/>
</dbReference>
<sequence length="227" mass="24814">MTVKITWYGHACFLIETAKAKLLLDPFISGNPLSPVQADQVAPDYILVSHGHGDHLGDSVEIAKRTGATVVSNYEIYNWLVGQGIDNAHPMHIGGGFDFPWGRVKLTMAQHGSALPDGTYGGNPCGFLLYLETKKIYHACDTGLFYDMKLIGEEGIDLAILPIGDNFTMGPDDALRAVKLIEPAQVVPMHYNTFDMIKQDAPAWALRVEQETSAQVTVMNPGDQLTL</sequence>
<dbReference type="PANTHER" id="PTHR43546:SF3">
    <property type="entry name" value="UPF0173 METAL-DEPENDENT HYDROLASE MJ1163"/>
    <property type="match status" value="1"/>
</dbReference>
<evidence type="ECO:0000259" key="3">
    <source>
        <dbReference type="SMART" id="SM00849"/>
    </source>
</evidence>
<dbReference type="EMBL" id="JACNIG010000211">
    <property type="protein sequence ID" value="MBC8432211.1"/>
    <property type="molecule type" value="Genomic_DNA"/>
</dbReference>
<comment type="caution">
    <text evidence="4">The sequence shown here is derived from an EMBL/GenBank/DDBJ whole genome shotgun (WGS) entry which is preliminary data.</text>
</comment>
<reference evidence="4 5" key="1">
    <citation type="submission" date="2020-08" db="EMBL/GenBank/DDBJ databases">
        <title>Bridging the membrane lipid divide: bacteria of the FCB group superphylum have the potential to synthesize archaeal ether lipids.</title>
        <authorList>
            <person name="Villanueva L."/>
            <person name="Von Meijenfeldt F.A.B."/>
            <person name="Westbye A.B."/>
            <person name="Yadav S."/>
            <person name="Hopmans E.C."/>
            <person name="Dutilh B.E."/>
            <person name="Sinninghe Damste J.S."/>
        </authorList>
    </citation>
    <scope>NUCLEOTIDE SEQUENCE [LARGE SCALE GENOMIC DNA]</scope>
    <source>
        <strain evidence="4">NIOZ-UU17</strain>
    </source>
</reference>
<dbReference type="Pfam" id="PF12706">
    <property type="entry name" value="Lactamase_B_2"/>
    <property type="match status" value="1"/>
</dbReference>
<gene>
    <name evidence="4" type="ORF">H8D96_09850</name>
</gene>
<dbReference type="InterPro" id="IPR036866">
    <property type="entry name" value="RibonucZ/Hydroxyglut_hydro"/>
</dbReference>
<protein>
    <recommendedName>
        <fullName evidence="2">UPF0173 metal-dependent hydrolase H8D96_09850</fullName>
    </recommendedName>
</protein>
<dbReference type="HAMAP" id="MF_00457">
    <property type="entry name" value="UPF0173"/>
    <property type="match status" value="1"/>
</dbReference>
<keyword evidence="1 2" id="KW-0378">Hydrolase</keyword>
<accession>A0A8J6NRF9</accession>
<dbReference type="SMART" id="SM00849">
    <property type="entry name" value="Lactamase_B"/>
    <property type="match status" value="1"/>
</dbReference>
<dbReference type="AlphaFoldDB" id="A0A8J6NRF9"/>
<dbReference type="NCBIfam" id="NF001911">
    <property type="entry name" value="PRK00685.1"/>
    <property type="match status" value="1"/>
</dbReference>
<dbReference type="Proteomes" id="UP000605201">
    <property type="component" value="Unassembled WGS sequence"/>
</dbReference>
<evidence type="ECO:0000313" key="4">
    <source>
        <dbReference type="EMBL" id="MBC8432211.1"/>
    </source>
</evidence>
<dbReference type="GO" id="GO:0016787">
    <property type="term" value="F:hydrolase activity"/>
    <property type="evidence" value="ECO:0007669"/>
    <property type="project" value="UniProtKB-UniRule"/>
</dbReference>
<dbReference type="SUPFAM" id="SSF56281">
    <property type="entry name" value="Metallo-hydrolase/oxidoreductase"/>
    <property type="match status" value="1"/>
</dbReference>
<name>A0A8J6NRF9_9BACT</name>
<dbReference type="InterPro" id="IPR050114">
    <property type="entry name" value="UPF0173_UPF0282_UlaG_hydrolase"/>
</dbReference>
<evidence type="ECO:0000313" key="5">
    <source>
        <dbReference type="Proteomes" id="UP000605201"/>
    </source>
</evidence>
<proteinExistence type="inferred from homology"/>
<comment type="similarity">
    <text evidence="2">Belongs to the UPF0173 family.</text>
</comment>
<evidence type="ECO:0000256" key="2">
    <source>
        <dbReference type="HAMAP-Rule" id="MF_00457"/>
    </source>
</evidence>
<dbReference type="InterPro" id="IPR022877">
    <property type="entry name" value="UPF0173"/>
</dbReference>